<evidence type="ECO:0000313" key="1">
    <source>
        <dbReference type="EMBL" id="CAB4535928.1"/>
    </source>
</evidence>
<evidence type="ECO:0000313" key="7">
    <source>
        <dbReference type="EMBL" id="CAB5019014.1"/>
    </source>
</evidence>
<dbReference type="Pfam" id="PF17249">
    <property type="entry name" value="DUF5318"/>
    <property type="match status" value="1"/>
</dbReference>
<accession>A0A6J6RMR0</accession>
<evidence type="ECO:0000313" key="3">
    <source>
        <dbReference type="EMBL" id="CAB4617759.1"/>
    </source>
</evidence>
<evidence type="ECO:0000313" key="5">
    <source>
        <dbReference type="EMBL" id="CAB4900227.1"/>
    </source>
</evidence>
<dbReference type="InterPro" id="IPR035169">
    <property type="entry name" value="DUF5318"/>
</dbReference>
<dbReference type="EMBL" id="CAEZUY010000081">
    <property type="protein sequence ID" value="CAB4617759.1"/>
    <property type="molecule type" value="Genomic_DNA"/>
</dbReference>
<protein>
    <submittedName>
        <fullName evidence="4">Unannotated protein</fullName>
    </submittedName>
</protein>
<name>A0A6J6RMR0_9ZZZZ</name>
<dbReference type="EMBL" id="CAFBNS010000139">
    <property type="protein sequence ID" value="CAB4964284.1"/>
    <property type="molecule type" value="Genomic_DNA"/>
</dbReference>
<dbReference type="EMBL" id="CAEZUD010000001">
    <property type="protein sequence ID" value="CAB4581870.1"/>
    <property type="molecule type" value="Genomic_DNA"/>
</dbReference>
<dbReference type="EMBL" id="CAFBME010000095">
    <property type="protein sequence ID" value="CAB4900227.1"/>
    <property type="molecule type" value="Genomic_DNA"/>
</dbReference>
<proteinExistence type="predicted"/>
<dbReference type="EMBL" id="CAEZSC010000041">
    <property type="protein sequence ID" value="CAB4535928.1"/>
    <property type="molecule type" value="Genomic_DNA"/>
</dbReference>
<dbReference type="AlphaFoldDB" id="A0A6J6RMR0"/>
<evidence type="ECO:0000313" key="2">
    <source>
        <dbReference type="EMBL" id="CAB4581870.1"/>
    </source>
</evidence>
<dbReference type="EMBL" id="CAEZYL010000040">
    <property type="protein sequence ID" value="CAB4723759.1"/>
    <property type="molecule type" value="Genomic_DNA"/>
</dbReference>
<dbReference type="EMBL" id="CAFBPI010000056">
    <property type="protein sequence ID" value="CAB5019014.1"/>
    <property type="molecule type" value="Genomic_DNA"/>
</dbReference>
<evidence type="ECO:0000313" key="6">
    <source>
        <dbReference type="EMBL" id="CAB4964284.1"/>
    </source>
</evidence>
<reference evidence="4" key="1">
    <citation type="submission" date="2020-05" db="EMBL/GenBank/DDBJ databases">
        <authorList>
            <person name="Chiriac C."/>
            <person name="Salcher M."/>
            <person name="Ghai R."/>
            <person name="Kavagutti S V."/>
        </authorList>
    </citation>
    <scope>NUCLEOTIDE SEQUENCE</scope>
</reference>
<organism evidence="4">
    <name type="scientific">freshwater metagenome</name>
    <dbReference type="NCBI Taxonomy" id="449393"/>
    <lineage>
        <taxon>unclassified sequences</taxon>
        <taxon>metagenomes</taxon>
        <taxon>ecological metagenomes</taxon>
    </lineage>
</organism>
<sequence>MWSKRDLIDYSLDRRATLVSLRRGSVSALDACDADPYLKRAAEYHGEITKRECPICKKLNIRELRYAFGDQLGQYSGRIKSLAELDEMQNEYGEFRVYTVEICLDCGWNHLIYSYLLGDGVARKAPRKSHTMEDDDWGHLTGAARPDGRVKAWYMPSEGKRR</sequence>
<gene>
    <name evidence="1" type="ORF">UFOPK1380_00757</name>
    <name evidence="2" type="ORF">UFOPK1778_00032</name>
    <name evidence="3" type="ORF">UFOPK1863_00827</name>
    <name evidence="4" type="ORF">UFOPK2689_00756</name>
    <name evidence="5" type="ORF">UFOPK3555_00861</name>
    <name evidence="6" type="ORF">UFOPK3874_00767</name>
    <name evidence="7" type="ORF">UFOPK4095_00891</name>
</gene>
<evidence type="ECO:0000313" key="4">
    <source>
        <dbReference type="EMBL" id="CAB4723759.1"/>
    </source>
</evidence>